<dbReference type="STRING" id="1792845.BC343_22055"/>
<evidence type="ECO:0000313" key="2">
    <source>
        <dbReference type="Proteomes" id="UP000189739"/>
    </source>
</evidence>
<gene>
    <name evidence="1" type="ORF">BC343_22055</name>
</gene>
<dbReference type="InterPro" id="IPR029035">
    <property type="entry name" value="DHS-like_NAD/FAD-binding_dom"/>
</dbReference>
<sequence>MSEKTVYVLGAGFSMDAGAPSQAALVKAIYDLKTSYAKKSSDIVKNWIDKFDLFLKEALIVDDTNKYWYSLEDIYTPIDRSIGDGIPFKNYTVSDLLELKYTLNRLIILAVREEIQNSRKSKETINIFAEYLISKARMKLDSEKSDLVSVITTNWDIMLDNRVNSLMKKETPIKTATFCGVVDYCCYMSSLDEDDHSIKPGLYAIGKGGYNLKILKLHGSLNWMQCPKCQRLYVKYYTTFNGGYVFDEKFCRHCELNFHQNEDKSNKLDVNLITPTFLKNLNNIQNKLIWQNAGIELSEASKVVFLGYSLPQADFEFKQLLSRMIRKDAEIEAVLIEADNPDNVLDKSKRNYLTAGYRYEVFFSGRKLKIHYDGVSKYIKKHLKAV</sequence>
<dbReference type="AlphaFoldDB" id="A0A1S9PKP9"/>
<keyword evidence="2" id="KW-1185">Reference proteome</keyword>
<evidence type="ECO:0000313" key="1">
    <source>
        <dbReference type="EMBL" id="OOQ61128.1"/>
    </source>
</evidence>
<organism evidence="1 2">
    <name type="scientific">Mucilaginibacter pedocola</name>
    <dbReference type="NCBI Taxonomy" id="1792845"/>
    <lineage>
        <taxon>Bacteria</taxon>
        <taxon>Pseudomonadati</taxon>
        <taxon>Bacteroidota</taxon>
        <taxon>Sphingobacteriia</taxon>
        <taxon>Sphingobacteriales</taxon>
        <taxon>Sphingobacteriaceae</taxon>
        <taxon>Mucilaginibacter</taxon>
    </lineage>
</organism>
<comment type="caution">
    <text evidence="1">The sequence shown here is derived from an EMBL/GenBank/DDBJ whole genome shotgun (WGS) entry which is preliminary data.</text>
</comment>
<dbReference type="SUPFAM" id="SSF52467">
    <property type="entry name" value="DHS-like NAD/FAD-binding domain"/>
    <property type="match status" value="1"/>
</dbReference>
<accession>A0A1S9PKP9</accession>
<dbReference type="OrthoDB" id="7054911at2"/>
<reference evidence="1 2" key="1">
    <citation type="submission" date="2016-07" db="EMBL/GenBank/DDBJ databases">
        <title>Genomic analysis of zinc-resistant bacterium Mucilaginibacter pedocola TBZ30.</title>
        <authorList>
            <person name="Huang J."/>
            <person name="Tang J."/>
        </authorList>
    </citation>
    <scope>NUCLEOTIDE SEQUENCE [LARGE SCALE GENOMIC DNA]</scope>
    <source>
        <strain evidence="1 2">TBZ30</strain>
    </source>
</reference>
<protein>
    <submittedName>
        <fullName evidence="1">Uncharacterized protein</fullName>
    </submittedName>
</protein>
<dbReference type="Proteomes" id="UP000189739">
    <property type="component" value="Unassembled WGS sequence"/>
</dbReference>
<proteinExistence type="predicted"/>
<name>A0A1S9PKP9_9SPHI</name>
<dbReference type="RefSeq" id="WP_078346955.1">
    <property type="nucleotide sequence ID" value="NZ_MBTF01000003.1"/>
</dbReference>
<dbReference type="EMBL" id="MBTF01000003">
    <property type="protein sequence ID" value="OOQ61128.1"/>
    <property type="molecule type" value="Genomic_DNA"/>
</dbReference>